<gene>
    <name evidence="2" type="ordered locus">Desdi_0826</name>
</gene>
<protein>
    <recommendedName>
        <fullName evidence="1">Hemerythrin-like domain-containing protein</fullName>
    </recommendedName>
</protein>
<dbReference type="RefSeq" id="WP_015261352.1">
    <property type="nucleotide sequence ID" value="NC_019903.1"/>
</dbReference>
<dbReference type="STRING" id="871963.Desdi_0826"/>
<evidence type="ECO:0000259" key="1">
    <source>
        <dbReference type="Pfam" id="PF01814"/>
    </source>
</evidence>
<dbReference type="HOGENOM" id="CLU_149394_0_0_9"/>
<keyword evidence="3" id="KW-1185">Reference proteome</keyword>
<evidence type="ECO:0000313" key="3">
    <source>
        <dbReference type="Proteomes" id="UP000010797"/>
    </source>
</evidence>
<dbReference type="OrthoDB" id="360658at2"/>
<dbReference type="Proteomes" id="UP000010797">
    <property type="component" value="Chromosome"/>
</dbReference>
<dbReference type="KEGG" id="ddl:Desdi_0826"/>
<dbReference type="Gene3D" id="1.20.120.520">
    <property type="entry name" value="nmb1532 protein domain like"/>
    <property type="match status" value="1"/>
</dbReference>
<organism evidence="2 3">
    <name type="scientific">Desulfitobacterium dichloroeliminans (strain LMG P-21439 / DCA1)</name>
    <dbReference type="NCBI Taxonomy" id="871963"/>
    <lineage>
        <taxon>Bacteria</taxon>
        <taxon>Bacillati</taxon>
        <taxon>Bacillota</taxon>
        <taxon>Clostridia</taxon>
        <taxon>Eubacteriales</taxon>
        <taxon>Desulfitobacteriaceae</taxon>
        <taxon>Desulfitobacterium</taxon>
    </lineage>
</organism>
<dbReference type="eggNOG" id="COG2846">
    <property type="taxonomic scope" value="Bacteria"/>
</dbReference>
<accession>L0F6R4</accession>
<dbReference type="InterPro" id="IPR012312">
    <property type="entry name" value="Hemerythrin-like"/>
</dbReference>
<sequence>MSHDLLKKQHTNIRQLVQEIDQEINSGNLEQKAFDLSLKISKLSGILVLHLKSEDDYLYPNLKGSANEEMRKTAQQLYSEMGTLAADFMKYKSTYMSATKIKDNIPEFQEASKKIISALTKRLDTEDRRIYQLI</sequence>
<evidence type="ECO:0000313" key="2">
    <source>
        <dbReference type="EMBL" id="AGA68351.1"/>
    </source>
</evidence>
<proteinExistence type="predicted"/>
<name>L0F6R4_DESDL</name>
<reference evidence="3" key="1">
    <citation type="submission" date="2012-02" db="EMBL/GenBank/DDBJ databases">
        <title>Complete sequence of Desulfitobacterium dichloroeliminans LMG P-21439.</title>
        <authorList>
            <person name="Lucas S."/>
            <person name="Han J."/>
            <person name="Lapidus A."/>
            <person name="Cheng J.-F."/>
            <person name="Goodwin L."/>
            <person name="Pitluck S."/>
            <person name="Peters L."/>
            <person name="Ovchinnikova G."/>
            <person name="Teshima H."/>
            <person name="Detter J.C."/>
            <person name="Han C."/>
            <person name="Tapia R."/>
            <person name="Land M."/>
            <person name="Hauser L."/>
            <person name="Kyrpides N."/>
            <person name="Ivanova N."/>
            <person name="Pagani I."/>
            <person name="Kruse T."/>
            <person name="de Vos W.M."/>
            <person name="Boon N."/>
            <person name="Smidt H."/>
            <person name="Woyke T."/>
        </authorList>
    </citation>
    <scope>NUCLEOTIDE SEQUENCE [LARGE SCALE GENOMIC DNA]</scope>
    <source>
        <strain evidence="3">LMG P-21439 / DCA1</strain>
    </source>
</reference>
<dbReference type="AlphaFoldDB" id="L0F6R4"/>
<feature type="domain" description="Hemerythrin-like" evidence="1">
    <location>
        <begin position="4"/>
        <end position="133"/>
    </location>
</feature>
<dbReference type="Pfam" id="PF01814">
    <property type="entry name" value="Hemerythrin"/>
    <property type="match status" value="1"/>
</dbReference>
<dbReference type="EMBL" id="CP003344">
    <property type="protein sequence ID" value="AGA68351.1"/>
    <property type="molecule type" value="Genomic_DNA"/>
</dbReference>